<keyword evidence="2" id="KW-1185">Reference proteome</keyword>
<evidence type="ECO:0000313" key="1">
    <source>
        <dbReference type="EMBL" id="MPC40990.1"/>
    </source>
</evidence>
<accession>A0A5B7F0X5</accession>
<dbReference type="AlphaFoldDB" id="A0A5B7F0X5"/>
<evidence type="ECO:0000313" key="2">
    <source>
        <dbReference type="Proteomes" id="UP000324222"/>
    </source>
</evidence>
<protein>
    <submittedName>
        <fullName evidence="1">Uncharacterized protein</fullName>
    </submittedName>
</protein>
<name>A0A5B7F0X5_PORTR</name>
<organism evidence="1 2">
    <name type="scientific">Portunus trituberculatus</name>
    <name type="common">Swimming crab</name>
    <name type="synonym">Neptunus trituberculatus</name>
    <dbReference type="NCBI Taxonomy" id="210409"/>
    <lineage>
        <taxon>Eukaryota</taxon>
        <taxon>Metazoa</taxon>
        <taxon>Ecdysozoa</taxon>
        <taxon>Arthropoda</taxon>
        <taxon>Crustacea</taxon>
        <taxon>Multicrustacea</taxon>
        <taxon>Malacostraca</taxon>
        <taxon>Eumalacostraca</taxon>
        <taxon>Eucarida</taxon>
        <taxon>Decapoda</taxon>
        <taxon>Pleocyemata</taxon>
        <taxon>Brachyura</taxon>
        <taxon>Eubrachyura</taxon>
        <taxon>Portunoidea</taxon>
        <taxon>Portunidae</taxon>
        <taxon>Portuninae</taxon>
        <taxon>Portunus</taxon>
    </lineage>
</organism>
<comment type="caution">
    <text evidence="1">The sequence shown here is derived from an EMBL/GenBank/DDBJ whole genome shotgun (WGS) entry which is preliminary data.</text>
</comment>
<dbReference type="EMBL" id="VSRR010004883">
    <property type="protein sequence ID" value="MPC40990.1"/>
    <property type="molecule type" value="Genomic_DNA"/>
</dbReference>
<proteinExistence type="predicted"/>
<sequence length="141" mass="15725">MKHKEDTSRVKGKEKQLKIQRRLLKCSINTSTLCSLKKNEFKEERISIVNRISLEEVKTTVEEIQNNLDKLEVKKAMGPDGMSNWVLKECSSHLAKVIHNIVSAALLEGTLPNGPPWYNGTMCAFGSDGSPSAEVRILSTV</sequence>
<dbReference type="Proteomes" id="UP000324222">
    <property type="component" value="Unassembled WGS sequence"/>
</dbReference>
<reference evidence="1 2" key="1">
    <citation type="submission" date="2019-05" db="EMBL/GenBank/DDBJ databases">
        <title>Another draft genome of Portunus trituberculatus and its Hox gene families provides insights of decapod evolution.</title>
        <authorList>
            <person name="Jeong J.-H."/>
            <person name="Song I."/>
            <person name="Kim S."/>
            <person name="Choi T."/>
            <person name="Kim D."/>
            <person name="Ryu S."/>
            <person name="Kim W."/>
        </authorList>
    </citation>
    <scope>NUCLEOTIDE SEQUENCE [LARGE SCALE GENOMIC DNA]</scope>
    <source>
        <tissue evidence="1">Muscle</tissue>
    </source>
</reference>
<gene>
    <name evidence="1" type="ORF">E2C01_034568</name>
</gene>